<evidence type="ECO:0000256" key="1">
    <source>
        <dbReference type="ARBA" id="ARBA00023125"/>
    </source>
</evidence>
<dbReference type="AlphaFoldDB" id="A0A2R5GVI4"/>
<evidence type="ECO:0000256" key="2">
    <source>
        <dbReference type="PROSITE-ProRule" id="PRU00267"/>
    </source>
</evidence>
<dbReference type="InterPro" id="IPR009072">
    <property type="entry name" value="Histone-fold"/>
</dbReference>
<feature type="compositionally biased region" description="Acidic residues" evidence="3">
    <location>
        <begin position="114"/>
        <end position="124"/>
    </location>
</feature>
<dbReference type="InterPro" id="IPR036910">
    <property type="entry name" value="HMG_box_dom_sf"/>
</dbReference>
<dbReference type="PANTHER" id="PTHR48112:SF22">
    <property type="entry name" value="MITOCHONDRIAL TRANSCRIPTION FACTOR A, ISOFORM B"/>
    <property type="match status" value="1"/>
</dbReference>
<reference evidence="5 6" key="1">
    <citation type="submission" date="2017-12" db="EMBL/GenBank/DDBJ databases">
        <title>Sequencing, de novo assembly and annotation of complete genome of a new Thraustochytrid species, strain FCC1311.</title>
        <authorList>
            <person name="Sedici K."/>
            <person name="Godart F."/>
            <person name="Aiese Cigliano R."/>
            <person name="Sanseverino W."/>
            <person name="Barakat M."/>
            <person name="Ortet P."/>
            <person name="Marechal E."/>
            <person name="Cagnac O."/>
            <person name="Amato A."/>
        </authorList>
    </citation>
    <scope>NUCLEOTIDE SEQUENCE [LARGE SCALE GENOMIC DNA]</scope>
</reference>
<dbReference type="Pfam" id="PF00808">
    <property type="entry name" value="CBFD_NFYB_HMF"/>
    <property type="match status" value="1"/>
</dbReference>
<feature type="domain" description="HMG box" evidence="4">
    <location>
        <begin position="222"/>
        <end position="294"/>
    </location>
</feature>
<feature type="compositionally biased region" description="Basic and acidic residues" evidence="3">
    <location>
        <begin position="68"/>
        <end position="99"/>
    </location>
</feature>
<gene>
    <name evidence="5" type="ORF">FCC1311_086362</name>
</gene>
<dbReference type="InterPro" id="IPR050342">
    <property type="entry name" value="HMGB"/>
</dbReference>
<feature type="compositionally biased region" description="Basic and acidic residues" evidence="3">
    <location>
        <begin position="129"/>
        <end position="145"/>
    </location>
</feature>
<dbReference type="SUPFAM" id="SSF47113">
    <property type="entry name" value="Histone-fold"/>
    <property type="match status" value="1"/>
</dbReference>
<dbReference type="InterPro" id="IPR003958">
    <property type="entry name" value="CBFA_NFYB_domain"/>
</dbReference>
<dbReference type="EMBL" id="BEYU01000121">
    <property type="protein sequence ID" value="GBG32411.1"/>
    <property type="molecule type" value="Genomic_DNA"/>
</dbReference>
<dbReference type="GO" id="GO:0046982">
    <property type="term" value="F:protein heterodimerization activity"/>
    <property type="evidence" value="ECO:0007669"/>
    <property type="project" value="InterPro"/>
</dbReference>
<dbReference type="PANTHER" id="PTHR48112">
    <property type="entry name" value="HIGH MOBILITY GROUP PROTEIN DSP1"/>
    <property type="match status" value="1"/>
</dbReference>
<dbReference type="InterPro" id="IPR009071">
    <property type="entry name" value="HMG_box_dom"/>
</dbReference>
<evidence type="ECO:0000313" key="5">
    <source>
        <dbReference type="EMBL" id="GBG32411.1"/>
    </source>
</evidence>
<dbReference type="GO" id="GO:0005634">
    <property type="term" value="C:nucleus"/>
    <property type="evidence" value="ECO:0007669"/>
    <property type="project" value="UniProtKB-UniRule"/>
</dbReference>
<protein>
    <submittedName>
        <fullName evidence="5">High mobility group protein</fullName>
    </submittedName>
</protein>
<dbReference type="OrthoDB" id="1919336at2759"/>
<evidence type="ECO:0000313" key="6">
    <source>
        <dbReference type="Proteomes" id="UP000241890"/>
    </source>
</evidence>
<keyword evidence="6" id="KW-1185">Reference proteome</keyword>
<sequence>MVDADVDANHEFQAGEEEDQVAMDAEVKAGATPAGDPAAAAAAAPNDVEDENATEKEKAAENGDDAQADNRDVDDNVHAKTVALEKDLGDRKRTERSGGDEDAVSPKRRKAIDDDGSDGEDDQNPNEISQDHEQNMENSHDDFAGAKETCINKTNVTGEKECLVDHEAEDMQIDDNGDDHDDDINAEIEEDHDSAVDGDSGIDENEQEETNKASEPSGLQEPKRPRSSYFLYLEEKRRDMAPGSALPEGCKSVSDATKLWAMQWRAMSDEERKPFNERATEEKETYARELKAFLDAGGVQKKAKKKDERDAANDRTLQIPLSVVSRIVKRDKDVGRASKDASLAIAKATELFLEFAAEQTMRFVEHKRKTIAYRHLRKAIVTGAESLEFLAPDFPKPVAEAAASSRPGASRVQAPAPELDHRQARIGQFFQAKST</sequence>
<feature type="compositionally biased region" description="Low complexity" evidence="3">
    <location>
        <begin position="29"/>
        <end position="45"/>
    </location>
</feature>
<keyword evidence="2" id="KW-0539">Nucleus</keyword>
<dbReference type="CDD" id="cd23645">
    <property type="entry name" value="HFD_Dpb3-like"/>
    <property type="match status" value="1"/>
</dbReference>
<feature type="region of interest" description="Disordered" evidence="3">
    <location>
        <begin position="1"/>
        <end position="229"/>
    </location>
</feature>
<feature type="DNA-binding region" description="HMG box" evidence="2">
    <location>
        <begin position="222"/>
        <end position="294"/>
    </location>
</feature>
<comment type="caution">
    <text evidence="5">The sequence shown here is derived from an EMBL/GenBank/DDBJ whole genome shotgun (WGS) entry which is preliminary data.</text>
</comment>
<dbReference type="PROSITE" id="PS50118">
    <property type="entry name" value="HMG_BOX_2"/>
    <property type="match status" value="1"/>
</dbReference>
<keyword evidence="1 2" id="KW-0238">DNA-binding</keyword>
<accession>A0A2R5GVI4</accession>
<evidence type="ECO:0000256" key="3">
    <source>
        <dbReference type="SAM" id="MobiDB-lite"/>
    </source>
</evidence>
<feature type="compositionally biased region" description="Acidic residues" evidence="3">
    <location>
        <begin position="167"/>
        <end position="192"/>
    </location>
</feature>
<dbReference type="GO" id="GO:0003677">
    <property type="term" value="F:DNA binding"/>
    <property type="evidence" value="ECO:0007669"/>
    <property type="project" value="UniProtKB-UniRule"/>
</dbReference>
<dbReference type="SUPFAM" id="SSF47095">
    <property type="entry name" value="HMG-box"/>
    <property type="match status" value="1"/>
</dbReference>
<dbReference type="SMART" id="SM00398">
    <property type="entry name" value="HMG"/>
    <property type="match status" value="1"/>
</dbReference>
<dbReference type="InParanoid" id="A0A2R5GVI4"/>
<dbReference type="Gene3D" id="1.10.30.10">
    <property type="entry name" value="High mobility group box domain"/>
    <property type="match status" value="1"/>
</dbReference>
<proteinExistence type="predicted"/>
<name>A0A2R5GVI4_9STRA</name>
<dbReference type="CDD" id="cd00084">
    <property type="entry name" value="HMG-box_SF"/>
    <property type="match status" value="1"/>
</dbReference>
<organism evidence="5 6">
    <name type="scientific">Hondaea fermentalgiana</name>
    <dbReference type="NCBI Taxonomy" id="2315210"/>
    <lineage>
        <taxon>Eukaryota</taxon>
        <taxon>Sar</taxon>
        <taxon>Stramenopiles</taxon>
        <taxon>Bigyra</taxon>
        <taxon>Labyrinthulomycetes</taxon>
        <taxon>Thraustochytrida</taxon>
        <taxon>Thraustochytriidae</taxon>
        <taxon>Hondaea</taxon>
    </lineage>
</organism>
<dbReference type="Gene3D" id="1.10.20.10">
    <property type="entry name" value="Histone, subunit A"/>
    <property type="match status" value="1"/>
</dbReference>
<dbReference type="Pfam" id="PF09011">
    <property type="entry name" value="HMG_box_2"/>
    <property type="match status" value="1"/>
</dbReference>
<evidence type="ECO:0000259" key="4">
    <source>
        <dbReference type="PROSITE" id="PS50118"/>
    </source>
</evidence>
<dbReference type="Proteomes" id="UP000241890">
    <property type="component" value="Unassembled WGS sequence"/>
</dbReference>